<organism evidence="2 3">
    <name type="scientific">Dovyalis caffra</name>
    <dbReference type="NCBI Taxonomy" id="77055"/>
    <lineage>
        <taxon>Eukaryota</taxon>
        <taxon>Viridiplantae</taxon>
        <taxon>Streptophyta</taxon>
        <taxon>Embryophyta</taxon>
        <taxon>Tracheophyta</taxon>
        <taxon>Spermatophyta</taxon>
        <taxon>Magnoliopsida</taxon>
        <taxon>eudicotyledons</taxon>
        <taxon>Gunneridae</taxon>
        <taxon>Pentapetalae</taxon>
        <taxon>rosids</taxon>
        <taxon>fabids</taxon>
        <taxon>Malpighiales</taxon>
        <taxon>Salicaceae</taxon>
        <taxon>Flacourtieae</taxon>
        <taxon>Dovyalis</taxon>
    </lineage>
</organism>
<reference evidence="2 3" key="1">
    <citation type="submission" date="2024-01" db="EMBL/GenBank/DDBJ databases">
        <authorList>
            <person name="Waweru B."/>
        </authorList>
    </citation>
    <scope>NUCLEOTIDE SEQUENCE [LARGE SCALE GENOMIC DNA]</scope>
</reference>
<dbReference type="AlphaFoldDB" id="A0AAV1QSC4"/>
<evidence type="ECO:0000256" key="1">
    <source>
        <dbReference type="SAM" id="MobiDB-lite"/>
    </source>
</evidence>
<proteinExistence type="predicted"/>
<dbReference type="EMBL" id="CAWUPB010000416">
    <property type="protein sequence ID" value="CAK7324647.1"/>
    <property type="molecule type" value="Genomic_DNA"/>
</dbReference>
<comment type="caution">
    <text evidence="2">The sequence shown here is derived from an EMBL/GenBank/DDBJ whole genome shotgun (WGS) entry which is preliminary data.</text>
</comment>
<protein>
    <submittedName>
        <fullName evidence="2">Uncharacterized protein</fullName>
    </submittedName>
</protein>
<name>A0AAV1QSC4_9ROSI</name>
<dbReference type="Proteomes" id="UP001314170">
    <property type="component" value="Unassembled WGS sequence"/>
</dbReference>
<sequence>MNMHRPKAMKRMQPKEKLTNNIEIERSRPSQNEDLLRHRKGTNQLEQDRRDKALKRNDGRVIKEISRDTKTVIKFE</sequence>
<feature type="compositionally biased region" description="Basic and acidic residues" evidence="1">
    <location>
        <begin position="13"/>
        <end position="28"/>
    </location>
</feature>
<evidence type="ECO:0000313" key="2">
    <source>
        <dbReference type="EMBL" id="CAK7324647.1"/>
    </source>
</evidence>
<keyword evidence="3" id="KW-1185">Reference proteome</keyword>
<feature type="compositionally biased region" description="Basic residues" evidence="1">
    <location>
        <begin position="1"/>
        <end position="12"/>
    </location>
</feature>
<accession>A0AAV1QSC4</accession>
<evidence type="ECO:0000313" key="3">
    <source>
        <dbReference type="Proteomes" id="UP001314170"/>
    </source>
</evidence>
<feature type="region of interest" description="Disordered" evidence="1">
    <location>
        <begin position="1"/>
        <end position="54"/>
    </location>
</feature>
<gene>
    <name evidence="2" type="ORF">DCAF_LOCUS2304</name>
</gene>